<dbReference type="Pfam" id="PF06818">
    <property type="entry name" value="Fez1"/>
    <property type="match status" value="1"/>
</dbReference>
<dbReference type="PANTHER" id="PTHR19354:SF2">
    <property type="entry name" value="LEUCINE-RICH REPEAT-CONTAINING PROTEIN DDB_G0290503"/>
    <property type="match status" value="1"/>
</dbReference>
<dbReference type="Proteomes" id="UP000318571">
    <property type="component" value="Chromosome 5"/>
</dbReference>
<feature type="region of interest" description="Disordered" evidence="5">
    <location>
        <begin position="1"/>
        <end position="29"/>
    </location>
</feature>
<dbReference type="OMA" id="ETMEQNE"/>
<feature type="region of interest" description="Disordered" evidence="5">
    <location>
        <begin position="665"/>
        <end position="690"/>
    </location>
</feature>
<feature type="region of interest" description="Disordered" evidence="5">
    <location>
        <begin position="207"/>
        <end position="374"/>
    </location>
</feature>
<comment type="subcellular location">
    <subcellularLocation>
        <location evidence="1">Cytoplasm</location>
    </subcellularLocation>
</comment>
<evidence type="ECO:0000256" key="3">
    <source>
        <dbReference type="ARBA" id="ARBA00023054"/>
    </source>
</evidence>
<evidence type="ECO:0000256" key="4">
    <source>
        <dbReference type="SAM" id="Coils"/>
    </source>
</evidence>
<feature type="compositionally biased region" description="Low complexity" evidence="5">
    <location>
        <begin position="213"/>
        <end position="236"/>
    </location>
</feature>
<feature type="compositionally biased region" description="Polar residues" evidence="5">
    <location>
        <begin position="400"/>
        <end position="409"/>
    </location>
</feature>
<reference evidence="6 7" key="1">
    <citation type="journal article" date="2018" name="Nat. Ecol. Evol.">
        <title>Genomic signatures of mitonuclear coevolution across populations of Tigriopus californicus.</title>
        <authorList>
            <person name="Barreto F.S."/>
            <person name="Watson E.T."/>
            <person name="Lima T.G."/>
            <person name="Willett C.S."/>
            <person name="Edmands S."/>
            <person name="Li W."/>
            <person name="Burton R.S."/>
        </authorList>
    </citation>
    <scope>NUCLEOTIDE SEQUENCE [LARGE SCALE GENOMIC DNA]</scope>
    <source>
        <strain evidence="6 7">San Diego</strain>
    </source>
</reference>
<dbReference type="STRING" id="6832.A0A553PFL4"/>
<organism evidence="6 7">
    <name type="scientific">Tigriopus californicus</name>
    <name type="common">Marine copepod</name>
    <dbReference type="NCBI Taxonomy" id="6832"/>
    <lineage>
        <taxon>Eukaryota</taxon>
        <taxon>Metazoa</taxon>
        <taxon>Ecdysozoa</taxon>
        <taxon>Arthropoda</taxon>
        <taxon>Crustacea</taxon>
        <taxon>Multicrustacea</taxon>
        <taxon>Hexanauplia</taxon>
        <taxon>Copepoda</taxon>
        <taxon>Harpacticoida</taxon>
        <taxon>Harpacticidae</taxon>
        <taxon>Tigriopus</taxon>
    </lineage>
</organism>
<keyword evidence="3 4" id="KW-0175">Coiled coil</keyword>
<comment type="caution">
    <text evidence="6">The sequence shown here is derived from an EMBL/GenBank/DDBJ whole genome shotgun (WGS) entry which is preliminary data.</text>
</comment>
<feature type="compositionally biased region" description="Low complexity" evidence="5">
    <location>
        <begin position="270"/>
        <end position="284"/>
    </location>
</feature>
<protein>
    <submittedName>
        <fullName evidence="6">Uncharacterized protein</fullName>
    </submittedName>
</protein>
<feature type="compositionally biased region" description="Basic and acidic residues" evidence="5">
    <location>
        <begin position="242"/>
        <end position="255"/>
    </location>
</feature>
<dbReference type="GO" id="GO:0005737">
    <property type="term" value="C:cytoplasm"/>
    <property type="evidence" value="ECO:0007669"/>
    <property type="project" value="UniProtKB-SubCell"/>
</dbReference>
<feature type="non-terminal residue" evidence="6">
    <location>
        <position position="690"/>
    </location>
</feature>
<dbReference type="PANTHER" id="PTHR19354">
    <property type="entry name" value="ZIPPER PUTATIVE TUMOR SUPPRESSOR 2 HOMOLOG-LIKE PROTEIN-RELATED"/>
    <property type="match status" value="1"/>
</dbReference>
<dbReference type="InterPro" id="IPR045329">
    <property type="entry name" value="LZTS"/>
</dbReference>
<evidence type="ECO:0000256" key="1">
    <source>
        <dbReference type="ARBA" id="ARBA00004496"/>
    </source>
</evidence>
<accession>A0A553PFL4</accession>
<gene>
    <name evidence="6" type="ORF">TCAL_12560</name>
</gene>
<evidence type="ECO:0000313" key="7">
    <source>
        <dbReference type="Proteomes" id="UP000318571"/>
    </source>
</evidence>
<feature type="coiled-coil region" evidence="4">
    <location>
        <begin position="484"/>
        <end position="614"/>
    </location>
</feature>
<feature type="compositionally biased region" description="Polar residues" evidence="5">
    <location>
        <begin position="333"/>
        <end position="374"/>
    </location>
</feature>
<feature type="compositionally biased region" description="Polar residues" evidence="5">
    <location>
        <begin position="294"/>
        <end position="320"/>
    </location>
</feature>
<feature type="region of interest" description="Disordered" evidence="5">
    <location>
        <begin position="389"/>
        <end position="412"/>
    </location>
</feature>
<evidence type="ECO:0000256" key="2">
    <source>
        <dbReference type="ARBA" id="ARBA00022490"/>
    </source>
</evidence>
<evidence type="ECO:0000313" key="6">
    <source>
        <dbReference type="EMBL" id="TRY76475.1"/>
    </source>
</evidence>
<evidence type="ECO:0000256" key="5">
    <source>
        <dbReference type="SAM" id="MobiDB-lite"/>
    </source>
</evidence>
<keyword evidence="7" id="KW-1185">Reference proteome</keyword>
<proteinExistence type="predicted"/>
<sequence length="690" mass="76916">MATLNQADSGHETLISDEDSPTPTVERASSEVIYSTISNSTSSMGSSNFARTRRSLAEPPVTNNMTNSSNGPVPIYEDIDQYHQHPPMIAPVSGVPNLKGKTMIRPIAFRPNPNSGNLMCLSGASTPTNPYGSFNGSLPPIPPNVPLSNRIPGNEGFAPGHPLIKDGRRHYGSSQELHVQQSPAAAAFNKFNSLDRRALARRHHTNLKLIPTSSSGSESLPNSSSVVGPTPPSSHSQPRPLNDLRSKEPERRHSSYDPTSRSLNRYRPLGGNNSNNGTHGTNANLGGNVIGQRPQATHHAQPSIYSSQESLRSQASVSRSNPPPVGRPGAGTPQFQNLSGVIRNPNSRGSLTNLNQSTNVSSSNYAVPSRSMSGSNLHHLDHHRLIDSGGSSTSSHGTVEMNQTPSPSDSAVGDLETVLKEKDTEINYLRETMEQNEQVIFKVYEEKEKMWEREIRKIKGLYDNRLRASQQKSTKMEQALTNQTYQLQSDKRRLEQELEEIKRKLSTKDKTQERLEQEMHSLKMQVKDLRMELEQRDSEMRELALAKKSLQNEVVNLKNIVDGANEDYSLRELASQKEIIISRDQEIEKLQNELQGLHAKVKAFKDEADRYRETFETEKAHWLDEKEKVIRYQKQLQLNYVQMYKKNKTLEGEIEQLNKTIADQKKKSKSNLDLTTVGANGGPKVKKSNS</sequence>
<dbReference type="EMBL" id="VCGU01000004">
    <property type="protein sequence ID" value="TRY76475.1"/>
    <property type="molecule type" value="Genomic_DNA"/>
</dbReference>
<dbReference type="AlphaFoldDB" id="A0A553PFL4"/>
<keyword evidence="2" id="KW-0963">Cytoplasm</keyword>
<feature type="compositionally biased region" description="Low complexity" evidence="5">
    <location>
        <begin position="389"/>
        <end position="398"/>
    </location>
</feature>
<name>A0A553PFL4_TIGCA</name>